<protein>
    <recommendedName>
        <fullName evidence="3">Transcription factor MYC/MYB N-terminal domain-containing protein</fullName>
    </recommendedName>
</protein>
<organism evidence="4 5">
    <name type="scientific">Gossypium stocksii</name>
    <dbReference type="NCBI Taxonomy" id="47602"/>
    <lineage>
        <taxon>Eukaryota</taxon>
        <taxon>Viridiplantae</taxon>
        <taxon>Streptophyta</taxon>
        <taxon>Embryophyta</taxon>
        <taxon>Tracheophyta</taxon>
        <taxon>Spermatophyta</taxon>
        <taxon>Magnoliopsida</taxon>
        <taxon>eudicotyledons</taxon>
        <taxon>Gunneridae</taxon>
        <taxon>Pentapetalae</taxon>
        <taxon>rosids</taxon>
        <taxon>malvids</taxon>
        <taxon>Malvales</taxon>
        <taxon>Malvaceae</taxon>
        <taxon>Malvoideae</taxon>
        <taxon>Gossypium</taxon>
    </lineage>
</organism>
<accession>A0A9D3W138</accession>
<evidence type="ECO:0000313" key="4">
    <source>
        <dbReference type="EMBL" id="KAH1105963.1"/>
    </source>
</evidence>
<sequence length="57" mass="6294">MVCIPFANGVVELGSTELIMQSLGLMNKVRALAKLYVINGQYEKAFSLYADLMKPNV</sequence>
<dbReference type="EMBL" id="JAIQCV010000004">
    <property type="protein sequence ID" value="KAH1105963.1"/>
    <property type="molecule type" value="Genomic_DNA"/>
</dbReference>
<comment type="caution">
    <text evidence="4">The sequence shown here is derived from an EMBL/GenBank/DDBJ whole genome shotgun (WGS) entry which is preliminary data.</text>
</comment>
<keyword evidence="5" id="KW-1185">Reference proteome</keyword>
<dbReference type="AlphaFoldDB" id="A0A9D3W138"/>
<name>A0A9D3W138_9ROSI</name>
<evidence type="ECO:0000256" key="2">
    <source>
        <dbReference type="ARBA" id="ARBA00023163"/>
    </source>
</evidence>
<keyword evidence="1" id="KW-0805">Transcription regulation</keyword>
<dbReference type="OrthoDB" id="1926382at2759"/>
<evidence type="ECO:0000256" key="1">
    <source>
        <dbReference type="ARBA" id="ARBA00023015"/>
    </source>
</evidence>
<feature type="domain" description="Transcription factor MYC/MYB N-terminal" evidence="3">
    <location>
        <begin position="1"/>
        <end position="32"/>
    </location>
</feature>
<reference evidence="4 5" key="1">
    <citation type="journal article" date="2021" name="Plant Biotechnol. J.">
        <title>Multi-omics assisted identification of the key and species-specific regulatory components of drought-tolerant mechanisms in Gossypium stocksii.</title>
        <authorList>
            <person name="Yu D."/>
            <person name="Ke L."/>
            <person name="Zhang D."/>
            <person name="Wu Y."/>
            <person name="Sun Y."/>
            <person name="Mei J."/>
            <person name="Sun J."/>
            <person name="Sun Y."/>
        </authorList>
    </citation>
    <scope>NUCLEOTIDE SEQUENCE [LARGE SCALE GENOMIC DNA]</scope>
    <source>
        <strain evidence="5">cv. E1</strain>
        <tissue evidence="4">Leaf</tissue>
    </source>
</reference>
<evidence type="ECO:0000313" key="5">
    <source>
        <dbReference type="Proteomes" id="UP000828251"/>
    </source>
</evidence>
<gene>
    <name evidence="4" type="ORF">J1N35_009731</name>
</gene>
<evidence type="ECO:0000259" key="3">
    <source>
        <dbReference type="Pfam" id="PF14215"/>
    </source>
</evidence>
<dbReference type="Proteomes" id="UP000828251">
    <property type="component" value="Unassembled WGS sequence"/>
</dbReference>
<keyword evidence="2" id="KW-0804">Transcription</keyword>
<dbReference type="InterPro" id="IPR025610">
    <property type="entry name" value="MYC/MYB_N"/>
</dbReference>
<dbReference type="Pfam" id="PF14215">
    <property type="entry name" value="bHLH-MYC_N"/>
    <property type="match status" value="1"/>
</dbReference>
<proteinExistence type="predicted"/>